<evidence type="ECO:0000313" key="11">
    <source>
        <dbReference type="Proteomes" id="UP000001218"/>
    </source>
</evidence>
<dbReference type="InterPro" id="IPR006037">
    <property type="entry name" value="RCK_C"/>
</dbReference>
<dbReference type="GO" id="GO:0005886">
    <property type="term" value="C:plasma membrane"/>
    <property type="evidence" value="ECO:0007669"/>
    <property type="project" value="UniProtKB-SubCell"/>
</dbReference>
<dbReference type="InterPro" id="IPR006512">
    <property type="entry name" value="YidE_YbjL"/>
</dbReference>
<keyword evidence="3" id="KW-0813">Transport</keyword>
<reference evidence="10 11" key="1">
    <citation type="submission" date="2012-02" db="EMBL/GenBank/DDBJ databases">
        <title>The Genome Sequence of Parabacteroides johnsonii CL02T12C29.</title>
        <authorList>
            <consortium name="The Broad Institute Genome Sequencing Platform"/>
            <person name="Earl A."/>
            <person name="Ward D."/>
            <person name="Feldgarden M."/>
            <person name="Gevers D."/>
            <person name="Zitomersky N.L."/>
            <person name="Coyne M.J."/>
            <person name="Comstock L.E."/>
            <person name="Young S.K."/>
            <person name="Zeng Q."/>
            <person name="Gargeya S."/>
            <person name="Fitzgerald M."/>
            <person name="Haas B."/>
            <person name="Abouelleil A."/>
            <person name="Alvarado L."/>
            <person name="Arachchi H.M."/>
            <person name="Berlin A."/>
            <person name="Chapman S.B."/>
            <person name="Gearin G."/>
            <person name="Goldberg J."/>
            <person name="Griggs A."/>
            <person name="Gujja S."/>
            <person name="Hansen M."/>
            <person name="Heiman D."/>
            <person name="Howarth C."/>
            <person name="Larimer J."/>
            <person name="Lui A."/>
            <person name="MacDonald P.J.P."/>
            <person name="McCowen C."/>
            <person name="Montmayeur A."/>
            <person name="Murphy C."/>
            <person name="Neiman D."/>
            <person name="Pearson M."/>
            <person name="Priest M."/>
            <person name="Roberts A."/>
            <person name="Saif S."/>
            <person name="Shea T."/>
            <person name="Sisk P."/>
            <person name="Stolte C."/>
            <person name="Sykes S."/>
            <person name="Wortman J."/>
            <person name="Nusbaum C."/>
            <person name="Birren B."/>
        </authorList>
    </citation>
    <scope>NUCLEOTIDE SEQUENCE [LARGE SCALE GENOMIC DNA]</scope>
    <source>
        <strain evidence="10 11">CL02T12C29</strain>
    </source>
</reference>
<sequence length="591" mass="64214">MSLLTHENGINSASIWNYLQNLLSIFALSINETERMNWLQEAFLEPTMVQAVIIISLVSALGLYLGRIKIFGISLGITFVFFAGILAGHLGIVVNKDMLYFAQSFGLILFVYALGLQVGPGFFSSLKKGGVAMNMMGLGVILLGLVMTVGLHWTTGISLSNMVGLLCGAVTNTPALGAAQQALLQIDPTNTKGVTDMALACAVAYPLGVVGVILAIIILKALFTDKKQKDQKEQRDMTTYVAEFHVSNPAIYEKSIKDVMKLTEKHFVISRVWRNGKVSIPTSDTLLHEHDHLLIISVKSDVENIKVLFGEQENVDWNKADIDWNAIDSQLISRRIAVTRNRVNGVKLGSLRLRNLYGINITRVNRAGIDLLASPDLRLQIGDRLTIVGEANSVNTVGKILGDEIKRLNNPNLLAVFIGISLGMLLGALPITLPGMSTPVKLGIAGGPIIVGILMGAFGPRFHLTTYTTMSANLMLRQLGIIIYLAGLGIDSGAHFFETVFRTEGLLWIGLGFLLTIVPVLIVGFIASQFFKLDYAHNVGMLCGSMANPMALNYANTTVDGDEPSVSYATVYPLSMFIRVISAQLVLMLFT</sequence>
<evidence type="ECO:0000256" key="3">
    <source>
        <dbReference type="ARBA" id="ARBA00022448"/>
    </source>
</evidence>
<organism evidence="10 11">
    <name type="scientific">Parabacteroides johnsonii CL02T12C29</name>
    <dbReference type="NCBI Taxonomy" id="999419"/>
    <lineage>
        <taxon>Bacteria</taxon>
        <taxon>Pseudomonadati</taxon>
        <taxon>Bacteroidota</taxon>
        <taxon>Bacteroidia</taxon>
        <taxon>Bacteroidales</taxon>
        <taxon>Tannerellaceae</taxon>
        <taxon>Parabacteroides</taxon>
    </lineage>
</organism>
<feature type="transmembrane region" description="Helical" evidence="8">
    <location>
        <begin position="474"/>
        <end position="494"/>
    </location>
</feature>
<dbReference type="Pfam" id="PF06826">
    <property type="entry name" value="Asp-Al_Ex"/>
    <property type="match status" value="2"/>
</dbReference>
<comment type="subcellular location">
    <subcellularLocation>
        <location evidence="1">Cell membrane</location>
        <topology evidence="1">Multi-pass membrane protein</topology>
    </subcellularLocation>
</comment>
<dbReference type="GO" id="GO:0008324">
    <property type="term" value="F:monoatomic cation transmembrane transporter activity"/>
    <property type="evidence" value="ECO:0007669"/>
    <property type="project" value="InterPro"/>
</dbReference>
<dbReference type="SUPFAM" id="SSF116726">
    <property type="entry name" value="TrkA C-terminal domain-like"/>
    <property type="match status" value="2"/>
</dbReference>
<keyword evidence="7 8" id="KW-0472">Membrane</keyword>
<gene>
    <name evidence="10" type="ORF">HMPREF1077_01180</name>
</gene>
<feature type="transmembrane region" description="Helical" evidence="8">
    <location>
        <begin position="442"/>
        <end position="462"/>
    </location>
</feature>
<evidence type="ECO:0000256" key="5">
    <source>
        <dbReference type="ARBA" id="ARBA00022692"/>
    </source>
</evidence>
<dbReference type="PATRIC" id="fig|999419.3.peg.1207"/>
<evidence type="ECO:0000256" key="4">
    <source>
        <dbReference type="ARBA" id="ARBA00022475"/>
    </source>
</evidence>
<dbReference type="eggNOG" id="COG2985">
    <property type="taxonomic scope" value="Bacteria"/>
</dbReference>
<feature type="transmembrane region" description="Helical" evidence="8">
    <location>
        <begin position="413"/>
        <end position="436"/>
    </location>
</feature>
<feature type="transmembrane region" description="Helical" evidence="8">
    <location>
        <begin position="100"/>
        <end position="119"/>
    </location>
</feature>
<feature type="transmembrane region" description="Helical" evidence="8">
    <location>
        <begin position="48"/>
        <end position="66"/>
    </location>
</feature>
<feature type="transmembrane region" description="Helical" evidence="8">
    <location>
        <begin position="131"/>
        <end position="153"/>
    </location>
</feature>
<dbReference type="AlphaFoldDB" id="K5Z9V2"/>
<name>K5Z9V2_9BACT</name>
<dbReference type="GO" id="GO:0006813">
    <property type="term" value="P:potassium ion transport"/>
    <property type="evidence" value="ECO:0007669"/>
    <property type="project" value="InterPro"/>
</dbReference>
<comment type="caution">
    <text evidence="10">The sequence shown here is derived from an EMBL/GenBank/DDBJ whole genome shotgun (WGS) entry which is preliminary data.</text>
</comment>
<dbReference type="InterPro" id="IPR050144">
    <property type="entry name" value="AAE_transporter"/>
</dbReference>
<dbReference type="PANTHER" id="PTHR30445">
    <property type="entry name" value="K(+)_H(+) ANTIPORTER SUBUNIT KHTT"/>
    <property type="match status" value="1"/>
</dbReference>
<feature type="domain" description="RCK C-terminal" evidence="9">
    <location>
        <begin position="229"/>
        <end position="311"/>
    </location>
</feature>
<dbReference type="PROSITE" id="PS51202">
    <property type="entry name" value="RCK_C"/>
    <property type="match status" value="2"/>
</dbReference>
<feature type="transmembrane region" description="Helical" evidence="8">
    <location>
        <begin position="506"/>
        <end position="527"/>
    </location>
</feature>
<protein>
    <submittedName>
        <fullName evidence="10">AspT/YidE/YbjL antiporter duplication domain-containing protein</fullName>
    </submittedName>
</protein>
<feature type="transmembrane region" description="Helical" evidence="8">
    <location>
        <begin position="73"/>
        <end position="94"/>
    </location>
</feature>
<evidence type="ECO:0000256" key="7">
    <source>
        <dbReference type="ARBA" id="ARBA00023136"/>
    </source>
</evidence>
<evidence type="ECO:0000259" key="9">
    <source>
        <dbReference type="PROSITE" id="PS51202"/>
    </source>
</evidence>
<dbReference type="Gene3D" id="3.30.70.1450">
    <property type="entry name" value="Regulator of K+ conductance, C-terminal domain"/>
    <property type="match status" value="2"/>
</dbReference>
<proteinExistence type="inferred from homology"/>
<dbReference type="eggNOG" id="COG0569">
    <property type="taxonomic scope" value="Bacteria"/>
</dbReference>
<keyword evidence="6 8" id="KW-1133">Transmembrane helix</keyword>
<feature type="transmembrane region" description="Helical" evidence="8">
    <location>
        <begin position="197"/>
        <end position="223"/>
    </location>
</feature>
<feature type="domain" description="RCK C-terminal" evidence="9">
    <location>
        <begin position="319"/>
        <end position="403"/>
    </location>
</feature>
<keyword evidence="4" id="KW-1003">Cell membrane</keyword>
<dbReference type="InterPro" id="IPR036721">
    <property type="entry name" value="RCK_C_sf"/>
</dbReference>
<keyword evidence="5 8" id="KW-0812">Transmembrane</keyword>
<dbReference type="PANTHER" id="PTHR30445:SF3">
    <property type="entry name" value="TRANSPORT PROTEIN YIDE-RELATED"/>
    <property type="match status" value="1"/>
</dbReference>
<evidence type="ECO:0000256" key="2">
    <source>
        <dbReference type="ARBA" id="ARBA00009854"/>
    </source>
</evidence>
<evidence type="ECO:0000313" key="10">
    <source>
        <dbReference type="EMBL" id="EKN12404.1"/>
    </source>
</evidence>
<dbReference type="Pfam" id="PF02080">
    <property type="entry name" value="TrkA_C"/>
    <property type="match status" value="1"/>
</dbReference>
<evidence type="ECO:0000256" key="6">
    <source>
        <dbReference type="ARBA" id="ARBA00022989"/>
    </source>
</evidence>
<evidence type="ECO:0000256" key="1">
    <source>
        <dbReference type="ARBA" id="ARBA00004651"/>
    </source>
</evidence>
<accession>K5Z9V2</accession>
<evidence type="ECO:0000256" key="8">
    <source>
        <dbReference type="SAM" id="Phobius"/>
    </source>
</evidence>
<dbReference type="NCBIfam" id="TIGR01625">
    <property type="entry name" value="YidE_YbjL_dupl"/>
    <property type="match status" value="2"/>
</dbReference>
<dbReference type="NCBIfam" id="NF003007">
    <property type="entry name" value="PRK03818.1"/>
    <property type="match status" value="1"/>
</dbReference>
<dbReference type="EMBL" id="AGZP01000011">
    <property type="protein sequence ID" value="EKN12404.1"/>
    <property type="molecule type" value="Genomic_DNA"/>
</dbReference>
<dbReference type="Proteomes" id="UP000001218">
    <property type="component" value="Unassembled WGS sequence"/>
</dbReference>
<comment type="similarity">
    <text evidence="2">Belongs to the AAE transporter (TC 2.A.81) family.</text>
</comment>
<dbReference type="HOGENOM" id="CLU_035023_3_1_10"/>